<accession>A0A517ZPC2</accession>
<evidence type="ECO:0000313" key="1">
    <source>
        <dbReference type="EMBL" id="QDU44329.1"/>
    </source>
</evidence>
<proteinExistence type="predicted"/>
<reference evidence="1 2" key="1">
    <citation type="submission" date="2019-02" db="EMBL/GenBank/DDBJ databases">
        <title>Deep-cultivation of Planctomycetes and their phenomic and genomic characterization uncovers novel biology.</title>
        <authorList>
            <person name="Wiegand S."/>
            <person name="Jogler M."/>
            <person name="Boedeker C."/>
            <person name="Pinto D."/>
            <person name="Vollmers J."/>
            <person name="Rivas-Marin E."/>
            <person name="Kohn T."/>
            <person name="Peeters S.H."/>
            <person name="Heuer A."/>
            <person name="Rast P."/>
            <person name="Oberbeckmann S."/>
            <person name="Bunk B."/>
            <person name="Jeske O."/>
            <person name="Meyerdierks A."/>
            <person name="Storesund J.E."/>
            <person name="Kallscheuer N."/>
            <person name="Luecker S."/>
            <person name="Lage O.M."/>
            <person name="Pohl T."/>
            <person name="Merkel B.J."/>
            <person name="Hornburger P."/>
            <person name="Mueller R.-W."/>
            <person name="Bruemmer F."/>
            <person name="Labrenz M."/>
            <person name="Spormann A.M."/>
            <person name="Op den Camp H."/>
            <person name="Overmann J."/>
            <person name="Amann R."/>
            <person name="Jetten M.S.M."/>
            <person name="Mascher T."/>
            <person name="Medema M.H."/>
            <person name="Devos D.P."/>
            <person name="Kaster A.-K."/>
            <person name="Ovreas L."/>
            <person name="Rohde M."/>
            <person name="Galperin M.Y."/>
            <person name="Jogler C."/>
        </authorList>
    </citation>
    <scope>NUCLEOTIDE SEQUENCE [LARGE SCALE GENOMIC DNA]</scope>
    <source>
        <strain evidence="1 2">Mal52</strain>
    </source>
</reference>
<dbReference type="RefSeq" id="WP_197534886.1">
    <property type="nucleotide sequence ID" value="NZ_CP036276.1"/>
</dbReference>
<dbReference type="AlphaFoldDB" id="A0A517ZPC2"/>
<dbReference type="EMBL" id="CP036276">
    <property type="protein sequence ID" value="QDU44329.1"/>
    <property type="molecule type" value="Genomic_DNA"/>
</dbReference>
<dbReference type="KEGG" id="sdyn:Mal52_28080"/>
<gene>
    <name evidence="1" type="ORF">Mal52_28080</name>
</gene>
<organism evidence="1 2">
    <name type="scientific">Symmachiella dynata</name>
    <dbReference type="NCBI Taxonomy" id="2527995"/>
    <lineage>
        <taxon>Bacteria</taxon>
        <taxon>Pseudomonadati</taxon>
        <taxon>Planctomycetota</taxon>
        <taxon>Planctomycetia</taxon>
        <taxon>Planctomycetales</taxon>
        <taxon>Planctomycetaceae</taxon>
        <taxon>Symmachiella</taxon>
    </lineage>
</organism>
<sequence length="45" mass="5355">MLAETWKANDEIRDRHDETKLKSQHVRPVLIENWRLQTDAVKLLG</sequence>
<name>A0A517ZPC2_9PLAN</name>
<protein>
    <submittedName>
        <fullName evidence="1">Uncharacterized protein</fullName>
    </submittedName>
</protein>
<keyword evidence="2" id="KW-1185">Reference proteome</keyword>
<dbReference type="Proteomes" id="UP000319383">
    <property type="component" value="Chromosome"/>
</dbReference>
<evidence type="ECO:0000313" key="2">
    <source>
        <dbReference type="Proteomes" id="UP000319383"/>
    </source>
</evidence>